<evidence type="ECO:0000313" key="2">
    <source>
        <dbReference type="EMBL" id="SDG13912.1"/>
    </source>
</evidence>
<dbReference type="EMBL" id="FNBK01000016">
    <property type="protein sequence ID" value="SDG13912.1"/>
    <property type="molecule type" value="Genomic_DNA"/>
</dbReference>
<dbReference type="AlphaFoldDB" id="A0A1G7RT66"/>
<dbReference type="Proteomes" id="UP000199076">
    <property type="component" value="Unassembled WGS sequence"/>
</dbReference>
<reference evidence="3" key="1">
    <citation type="submission" date="2016-10" db="EMBL/GenBank/DDBJ databases">
        <authorList>
            <person name="Varghese N."/>
            <person name="Submissions S."/>
        </authorList>
    </citation>
    <scope>NUCLEOTIDE SEQUENCE [LARGE SCALE GENOMIC DNA]</scope>
    <source>
        <strain evidence="3">IBRC-M 10760</strain>
    </source>
</reference>
<dbReference type="RefSeq" id="WP_092694625.1">
    <property type="nucleotide sequence ID" value="NZ_FNBK01000016.1"/>
</dbReference>
<feature type="region of interest" description="Disordered" evidence="1">
    <location>
        <begin position="1"/>
        <end position="69"/>
    </location>
</feature>
<evidence type="ECO:0000313" key="3">
    <source>
        <dbReference type="Proteomes" id="UP000199076"/>
    </source>
</evidence>
<sequence length="198" mass="20691">MSDDTPDGQQTRTGDSYRRRDVLGAVGTAGVLTLAGCSSDGPGNSPGSAGDSSGTPTGNCPSPPFSYERTELSHNDQVLASAEIPRSRAHAVQTGPGREVSLGDVAVTVGALNYGESTVDEHLETWRLREVTDRYDVPSDAAAVAADDERFGVPQTLSILFPTETRLVAVEATFRGNVACVDPVTAVQERAITSAQLA</sequence>
<protein>
    <submittedName>
        <fullName evidence="2">Uncharacterized protein</fullName>
    </submittedName>
</protein>
<keyword evidence="3" id="KW-1185">Reference proteome</keyword>
<proteinExistence type="predicted"/>
<name>A0A1G7RT66_9EURY</name>
<organism evidence="2 3">
    <name type="scientific">Halorientalis regularis</name>
    <dbReference type="NCBI Taxonomy" id="660518"/>
    <lineage>
        <taxon>Archaea</taxon>
        <taxon>Methanobacteriati</taxon>
        <taxon>Methanobacteriota</taxon>
        <taxon>Stenosarchaea group</taxon>
        <taxon>Halobacteria</taxon>
        <taxon>Halobacteriales</taxon>
        <taxon>Haloarculaceae</taxon>
        <taxon>Halorientalis</taxon>
    </lineage>
</organism>
<evidence type="ECO:0000256" key="1">
    <source>
        <dbReference type="SAM" id="MobiDB-lite"/>
    </source>
</evidence>
<accession>A0A1G7RT66</accession>
<feature type="compositionally biased region" description="Polar residues" evidence="1">
    <location>
        <begin position="41"/>
        <end position="60"/>
    </location>
</feature>
<gene>
    <name evidence="2" type="ORF">SAMN05216218_11620</name>
</gene>